<dbReference type="PANTHER" id="PTHR46651:SF1">
    <property type="entry name" value="SMALL MUTS RELATED FAMILY PROTEIN"/>
    <property type="match status" value="1"/>
</dbReference>
<dbReference type="GO" id="GO:0008270">
    <property type="term" value="F:zinc ion binding"/>
    <property type="evidence" value="ECO:0007669"/>
    <property type="project" value="UniProtKB-KW"/>
</dbReference>
<dbReference type="Pfam" id="PF01713">
    <property type="entry name" value="Smr"/>
    <property type="match status" value="1"/>
</dbReference>
<dbReference type="PANTHER" id="PTHR46651">
    <property type="entry name" value="POLYADENYLATE-BINDING PROTEIN-INTERACTING PROTEIN 7"/>
    <property type="match status" value="1"/>
</dbReference>
<feature type="zinc finger region" description="C3H1-type" evidence="4">
    <location>
        <begin position="293"/>
        <end position="320"/>
    </location>
</feature>
<dbReference type="SMART" id="SM01162">
    <property type="entry name" value="DUF1771"/>
    <property type="match status" value="1"/>
</dbReference>
<dbReference type="Pfam" id="PF08590">
    <property type="entry name" value="DUF1771"/>
    <property type="match status" value="1"/>
</dbReference>
<dbReference type="Gene3D" id="3.30.1370.210">
    <property type="match status" value="1"/>
</dbReference>
<evidence type="ECO:0000259" key="6">
    <source>
        <dbReference type="PROSITE" id="PS50103"/>
    </source>
</evidence>
<dbReference type="Proteomes" id="UP000654370">
    <property type="component" value="Unassembled WGS sequence"/>
</dbReference>
<dbReference type="InterPro" id="IPR013899">
    <property type="entry name" value="DUF1771"/>
</dbReference>
<dbReference type="CDD" id="cd14279">
    <property type="entry name" value="CUE"/>
    <property type="match status" value="1"/>
</dbReference>
<name>A0A8H7UEW0_MORIS</name>
<organism evidence="8 9">
    <name type="scientific">Mortierella isabellina</name>
    <name type="common">Filamentous fungus</name>
    <name type="synonym">Umbelopsis isabellina</name>
    <dbReference type="NCBI Taxonomy" id="91625"/>
    <lineage>
        <taxon>Eukaryota</taxon>
        <taxon>Fungi</taxon>
        <taxon>Fungi incertae sedis</taxon>
        <taxon>Mucoromycota</taxon>
        <taxon>Mucoromycotina</taxon>
        <taxon>Umbelopsidomycetes</taxon>
        <taxon>Umbelopsidales</taxon>
        <taxon>Umbelopsidaceae</taxon>
        <taxon>Umbelopsis</taxon>
    </lineage>
</organism>
<evidence type="ECO:0000256" key="2">
    <source>
        <dbReference type="ARBA" id="ARBA00022771"/>
    </source>
</evidence>
<feature type="region of interest" description="Disordered" evidence="5">
    <location>
        <begin position="91"/>
        <end position="110"/>
    </location>
</feature>
<protein>
    <submittedName>
        <fullName evidence="8">Uncharacterized protein</fullName>
    </submittedName>
</protein>
<dbReference type="EMBL" id="JAEPQZ010000003">
    <property type="protein sequence ID" value="KAG2183156.1"/>
    <property type="molecule type" value="Genomic_DNA"/>
</dbReference>
<accession>A0A8H7UEW0</accession>
<feature type="compositionally biased region" description="Polar residues" evidence="5">
    <location>
        <begin position="94"/>
        <end position="106"/>
    </location>
</feature>
<reference evidence="8" key="1">
    <citation type="submission" date="2020-12" db="EMBL/GenBank/DDBJ databases">
        <title>Metabolic potential, ecology and presence of endohyphal bacteria is reflected in genomic diversity of Mucoromycotina.</title>
        <authorList>
            <person name="Muszewska A."/>
            <person name="Okrasinska A."/>
            <person name="Steczkiewicz K."/>
            <person name="Drgas O."/>
            <person name="Orlowska M."/>
            <person name="Perlinska-Lenart U."/>
            <person name="Aleksandrzak-Piekarczyk T."/>
            <person name="Szatraj K."/>
            <person name="Zielenkiewicz U."/>
            <person name="Pilsyk S."/>
            <person name="Malc E."/>
            <person name="Mieczkowski P."/>
            <person name="Kruszewska J.S."/>
            <person name="Biernat P."/>
            <person name="Pawlowska J."/>
        </authorList>
    </citation>
    <scope>NUCLEOTIDE SEQUENCE</scope>
    <source>
        <strain evidence="8">WA0000067209</strain>
    </source>
</reference>
<keyword evidence="2 4" id="KW-0863">Zinc-finger</keyword>
<keyword evidence="1 4" id="KW-0479">Metal-binding</keyword>
<comment type="caution">
    <text evidence="8">The sequence shown here is derived from an EMBL/GenBank/DDBJ whole genome shotgun (WGS) entry which is preliminary data.</text>
</comment>
<dbReference type="Gene3D" id="3.30.1370.110">
    <property type="match status" value="1"/>
</dbReference>
<dbReference type="InterPro" id="IPR002625">
    <property type="entry name" value="Smr_dom"/>
</dbReference>
<dbReference type="InterPro" id="IPR036063">
    <property type="entry name" value="Smr_dom_sf"/>
</dbReference>
<dbReference type="SMART" id="SM00356">
    <property type="entry name" value="ZnF_C3H1"/>
    <property type="match status" value="2"/>
</dbReference>
<keyword evidence="3 4" id="KW-0862">Zinc</keyword>
<dbReference type="AlphaFoldDB" id="A0A8H7UEW0"/>
<dbReference type="SUPFAM" id="SSF160443">
    <property type="entry name" value="SMR domain-like"/>
    <property type="match status" value="1"/>
</dbReference>
<feature type="domain" description="Smr" evidence="7">
    <location>
        <begin position="510"/>
        <end position="585"/>
    </location>
</feature>
<evidence type="ECO:0000313" key="9">
    <source>
        <dbReference type="Proteomes" id="UP000654370"/>
    </source>
</evidence>
<feature type="domain" description="C3H1-type" evidence="6">
    <location>
        <begin position="293"/>
        <end position="320"/>
    </location>
</feature>
<dbReference type="SMART" id="SM00463">
    <property type="entry name" value="SMR"/>
    <property type="match status" value="1"/>
</dbReference>
<dbReference type="PROSITE" id="PS50828">
    <property type="entry name" value="SMR"/>
    <property type="match status" value="1"/>
</dbReference>
<evidence type="ECO:0000259" key="7">
    <source>
        <dbReference type="PROSITE" id="PS50828"/>
    </source>
</evidence>
<dbReference type="OrthoDB" id="3247158at2759"/>
<evidence type="ECO:0000256" key="1">
    <source>
        <dbReference type="ARBA" id="ARBA00022723"/>
    </source>
</evidence>
<feature type="region of interest" description="Disordered" evidence="5">
    <location>
        <begin position="1"/>
        <end position="38"/>
    </location>
</feature>
<dbReference type="SUPFAM" id="SSF90229">
    <property type="entry name" value="CCCH zinc finger"/>
    <property type="match status" value="1"/>
</dbReference>
<evidence type="ECO:0000256" key="3">
    <source>
        <dbReference type="ARBA" id="ARBA00022833"/>
    </source>
</evidence>
<dbReference type="InterPro" id="IPR036855">
    <property type="entry name" value="Znf_CCCH_sf"/>
</dbReference>
<gene>
    <name evidence="8" type="ORF">INT43_006151</name>
</gene>
<keyword evidence="9" id="KW-1185">Reference proteome</keyword>
<dbReference type="PROSITE" id="PS50103">
    <property type="entry name" value="ZF_C3H1"/>
    <property type="match status" value="1"/>
</dbReference>
<dbReference type="InterPro" id="IPR053242">
    <property type="entry name" value="PAM2-like_domain"/>
</dbReference>
<proteinExistence type="predicted"/>
<sequence length="594" mass="66749">MPLPALASKRTEDSKSLYPASDGHNEAKKSSPLSVNASPWQPSGATMIPTSYTAPAMAFDPFNFDLQYGNHMAETDDRHLVSMVESLDDDNLPRSDNSWSNALPHSNQKDTRQSVAMATPFANQDTVSQTMPASAAWPTMSRISPSHDFEDENEFDPTLQYHNGQLLDTDTIEEMSKLSLLEPSTEERNQEGVDTDMGPQELLRAIFTDLQENDIQHAFEANHYDIDATMEWLLQRHQHDSVSAPPPTIEIAPSVQKLLPPTVFPYQPHHKRQVCRHFLAGECYRKDCWYSHELEAKVCKFWLQGSCLKGDDCEFNHHIDVETATAKFAQDSPKKQSDIIVINDAEYPDLTSSKTFKASMPSIPNPSPEEEFPSLQMAKAAKASSSAKKPINFAQIAKKKASQAVQPKPGKAHTLRVTRGPLTRPVDLPWLQTGTHIHHLYNEKRQEAIQCGLLRNRLFAKAASYYLKGDGAKARAYSNEARRLNNDMKQLHKAAAKEIFDSRNTYEVYIDLHGLHVDEALDLVHERLAGLRDYHGTVYVITGTGHHSRGRQGQLQPALRQWLDQQTYPWAETSSRGDNNRGGVFAIGIDLQPY</sequence>
<evidence type="ECO:0000256" key="4">
    <source>
        <dbReference type="PROSITE-ProRule" id="PRU00723"/>
    </source>
</evidence>
<dbReference type="InterPro" id="IPR000571">
    <property type="entry name" value="Znf_CCCH"/>
</dbReference>
<evidence type="ECO:0000313" key="8">
    <source>
        <dbReference type="EMBL" id="KAG2183156.1"/>
    </source>
</evidence>
<evidence type="ECO:0000256" key="5">
    <source>
        <dbReference type="SAM" id="MobiDB-lite"/>
    </source>
</evidence>